<reference evidence="7" key="1">
    <citation type="submission" date="2020-03" db="EMBL/GenBank/DDBJ databases">
        <authorList>
            <person name="Guo F."/>
        </authorList>
    </citation>
    <scope>NUCLEOTIDE SEQUENCE</scope>
    <source>
        <strain evidence="7">JCM 30134</strain>
    </source>
</reference>
<dbReference type="InterPro" id="IPR009100">
    <property type="entry name" value="AcylCoA_DH/oxidase_NM_dom_sf"/>
</dbReference>
<proteinExistence type="inferred from homology"/>
<gene>
    <name evidence="7" type="ORF">G8770_14290</name>
</gene>
<keyword evidence="5" id="KW-0560">Oxidoreductase</keyword>
<dbReference type="Pfam" id="PF00441">
    <property type="entry name" value="Acyl-CoA_dh_1"/>
    <property type="match status" value="1"/>
</dbReference>
<evidence type="ECO:0000256" key="3">
    <source>
        <dbReference type="ARBA" id="ARBA00022630"/>
    </source>
</evidence>
<accession>A0A9E5JY13</accession>
<dbReference type="InterPro" id="IPR037069">
    <property type="entry name" value="AcylCoA_DH/ox_N_sf"/>
</dbReference>
<dbReference type="PANTHER" id="PTHR43884">
    <property type="entry name" value="ACYL-COA DEHYDROGENASE"/>
    <property type="match status" value="1"/>
</dbReference>
<dbReference type="Gene3D" id="1.10.540.10">
    <property type="entry name" value="Acyl-CoA dehydrogenase/oxidase, N-terminal domain"/>
    <property type="match status" value="1"/>
</dbReference>
<comment type="caution">
    <text evidence="7">The sequence shown here is derived from an EMBL/GenBank/DDBJ whole genome shotgun (WGS) entry which is preliminary data.</text>
</comment>
<dbReference type="InterPro" id="IPR036250">
    <property type="entry name" value="AcylCo_DH-like_C"/>
</dbReference>
<comment type="cofactor">
    <cofactor evidence="1">
        <name>FAD</name>
        <dbReference type="ChEBI" id="CHEBI:57692"/>
    </cofactor>
</comment>
<evidence type="ECO:0000256" key="4">
    <source>
        <dbReference type="ARBA" id="ARBA00022827"/>
    </source>
</evidence>
<evidence type="ECO:0000256" key="2">
    <source>
        <dbReference type="ARBA" id="ARBA00009347"/>
    </source>
</evidence>
<dbReference type="GO" id="GO:0003995">
    <property type="term" value="F:acyl-CoA dehydrogenase activity"/>
    <property type="evidence" value="ECO:0007669"/>
    <property type="project" value="TreeGrafter"/>
</dbReference>
<dbReference type="AlphaFoldDB" id="A0A9E5JY13"/>
<keyword evidence="3" id="KW-0285">Flavoprotein</keyword>
<evidence type="ECO:0000256" key="1">
    <source>
        <dbReference type="ARBA" id="ARBA00001974"/>
    </source>
</evidence>
<dbReference type="SUPFAM" id="SSF47203">
    <property type="entry name" value="Acyl-CoA dehydrogenase C-terminal domain-like"/>
    <property type="match status" value="1"/>
</dbReference>
<dbReference type="InterPro" id="IPR009075">
    <property type="entry name" value="AcylCo_DH/oxidase_C"/>
</dbReference>
<dbReference type="GO" id="GO:0050660">
    <property type="term" value="F:flavin adenine dinucleotide binding"/>
    <property type="evidence" value="ECO:0007669"/>
    <property type="project" value="InterPro"/>
</dbReference>
<keyword evidence="4" id="KW-0274">FAD</keyword>
<dbReference type="EMBL" id="JAAONZ010000011">
    <property type="protein sequence ID" value="NHO66716.1"/>
    <property type="molecule type" value="Genomic_DNA"/>
</dbReference>
<evidence type="ECO:0000313" key="7">
    <source>
        <dbReference type="EMBL" id="NHO66716.1"/>
    </source>
</evidence>
<evidence type="ECO:0000259" key="6">
    <source>
        <dbReference type="Pfam" id="PF00441"/>
    </source>
</evidence>
<sequence>MKEIFESTLEKLLADQVTLDLVKASEEQGWMEPLWDLLQSSGFSLAAAPEESGGTGLGWEELNGVIELCGRFCLPLPLPESILSNWLLGACGLQGLNCAVSFAAENSLQWDGKLLSGSVRQVPWGRYVDKLVTVVGSESPVVVVLEPNSAASSSLSTNLAGESRDDFIFENYLPIDSSALPSNLDSQVLLKGGAMLRSAQIIGALEELLRVSAEYGNERVQFGKPITKFQVVQHQLAVVAENVAAARVSVQAAFEESGSAFPTLQLMAAKICTSDAASVGASTAHAVHGAIGFTQEYSLHPLTRRLWSWRSEYGSATYWSKLLGKSICEMGSEALWPTITSGDLNV</sequence>
<dbReference type="Proteomes" id="UP000787472">
    <property type="component" value="Unassembled WGS sequence"/>
</dbReference>
<evidence type="ECO:0000313" key="8">
    <source>
        <dbReference type="Proteomes" id="UP000787472"/>
    </source>
</evidence>
<dbReference type="RefSeq" id="WP_167188029.1">
    <property type="nucleotide sequence ID" value="NZ_JAAONZ010000011.1"/>
</dbReference>
<comment type="similarity">
    <text evidence="2">Belongs to the acyl-CoA dehydrogenase family.</text>
</comment>
<name>A0A9E5JY13_9GAMM</name>
<evidence type="ECO:0000256" key="5">
    <source>
        <dbReference type="ARBA" id="ARBA00023002"/>
    </source>
</evidence>
<organism evidence="7 8">
    <name type="scientific">Pseudomaricurvus hydrocarbonicus</name>
    <dbReference type="NCBI Taxonomy" id="1470433"/>
    <lineage>
        <taxon>Bacteria</taxon>
        <taxon>Pseudomonadati</taxon>
        <taxon>Pseudomonadota</taxon>
        <taxon>Gammaproteobacteria</taxon>
        <taxon>Cellvibrionales</taxon>
        <taxon>Cellvibrionaceae</taxon>
        <taxon>Pseudomaricurvus</taxon>
    </lineage>
</organism>
<keyword evidence="8" id="KW-1185">Reference proteome</keyword>
<feature type="domain" description="Acyl-CoA dehydrogenase/oxidase C-terminal" evidence="6">
    <location>
        <begin position="190"/>
        <end position="305"/>
    </location>
</feature>
<dbReference type="PANTHER" id="PTHR43884:SF20">
    <property type="entry name" value="ACYL-COA DEHYDROGENASE FADE28"/>
    <property type="match status" value="1"/>
</dbReference>
<dbReference type="SUPFAM" id="SSF56645">
    <property type="entry name" value="Acyl-CoA dehydrogenase NM domain-like"/>
    <property type="match status" value="1"/>
</dbReference>
<dbReference type="Gene3D" id="1.20.140.10">
    <property type="entry name" value="Butyryl-CoA Dehydrogenase, subunit A, domain 3"/>
    <property type="match status" value="1"/>
</dbReference>
<protein>
    <submittedName>
        <fullName evidence="7">Acyl-CoA/acyl-ACP dehydrogenase</fullName>
    </submittedName>
</protein>